<organism evidence="1">
    <name type="scientific">Anguilla anguilla</name>
    <name type="common">European freshwater eel</name>
    <name type="synonym">Muraena anguilla</name>
    <dbReference type="NCBI Taxonomy" id="7936"/>
    <lineage>
        <taxon>Eukaryota</taxon>
        <taxon>Metazoa</taxon>
        <taxon>Chordata</taxon>
        <taxon>Craniata</taxon>
        <taxon>Vertebrata</taxon>
        <taxon>Euteleostomi</taxon>
        <taxon>Actinopterygii</taxon>
        <taxon>Neopterygii</taxon>
        <taxon>Teleostei</taxon>
        <taxon>Anguilliformes</taxon>
        <taxon>Anguillidae</taxon>
        <taxon>Anguilla</taxon>
    </lineage>
</organism>
<dbReference type="EMBL" id="GBXM01104052">
    <property type="protein sequence ID" value="JAH04525.1"/>
    <property type="molecule type" value="Transcribed_RNA"/>
</dbReference>
<reference evidence="1" key="1">
    <citation type="submission" date="2014-11" db="EMBL/GenBank/DDBJ databases">
        <authorList>
            <person name="Amaro Gonzalez C."/>
        </authorList>
    </citation>
    <scope>NUCLEOTIDE SEQUENCE</scope>
</reference>
<evidence type="ECO:0000313" key="1">
    <source>
        <dbReference type="EMBL" id="JAH04525.1"/>
    </source>
</evidence>
<proteinExistence type="predicted"/>
<protein>
    <submittedName>
        <fullName evidence="1">Uncharacterized protein</fullName>
    </submittedName>
</protein>
<reference evidence="1" key="2">
    <citation type="journal article" date="2015" name="Fish Shellfish Immunol.">
        <title>Early steps in the European eel (Anguilla anguilla)-Vibrio vulnificus interaction in the gills: Role of the RtxA13 toxin.</title>
        <authorList>
            <person name="Callol A."/>
            <person name="Pajuelo D."/>
            <person name="Ebbesson L."/>
            <person name="Teles M."/>
            <person name="MacKenzie S."/>
            <person name="Amaro C."/>
        </authorList>
    </citation>
    <scope>NUCLEOTIDE SEQUENCE</scope>
</reference>
<accession>A0A0E9PKB1</accession>
<sequence length="21" mass="2384">MLSYAHVQSAVYKSLIQTCKI</sequence>
<name>A0A0E9PKB1_ANGAN</name>
<dbReference type="AlphaFoldDB" id="A0A0E9PKB1"/>